<gene>
    <name evidence="1" type="ORF">HMPREF1535_02527</name>
</gene>
<dbReference type="EMBL" id="AQHV01000012">
    <property type="protein sequence ID" value="KKB54774.1"/>
    <property type="molecule type" value="Genomic_DNA"/>
</dbReference>
<dbReference type="HOGENOM" id="CLU_106689_0_0_10"/>
<protein>
    <submittedName>
        <fullName evidence="1">Uncharacterized protein</fullName>
    </submittedName>
</protein>
<evidence type="ECO:0000313" key="2">
    <source>
        <dbReference type="Proteomes" id="UP000033047"/>
    </source>
</evidence>
<dbReference type="AlphaFoldDB" id="A0A0F5JAH7"/>
<dbReference type="Proteomes" id="UP000033047">
    <property type="component" value="Unassembled WGS sequence"/>
</dbReference>
<dbReference type="PATRIC" id="fig|927665.4.peg.2600"/>
<evidence type="ECO:0000313" key="1">
    <source>
        <dbReference type="EMBL" id="KKB54774.1"/>
    </source>
</evidence>
<organism evidence="1 2">
    <name type="scientific">Parabacteroides goldsteinii DSM 19448 = WAL 12034</name>
    <dbReference type="NCBI Taxonomy" id="927665"/>
    <lineage>
        <taxon>Bacteria</taxon>
        <taxon>Pseudomonadati</taxon>
        <taxon>Bacteroidota</taxon>
        <taxon>Bacteroidia</taxon>
        <taxon>Bacteroidales</taxon>
        <taxon>Tannerellaceae</taxon>
        <taxon>Parabacteroides</taxon>
    </lineage>
</organism>
<reference evidence="1 2" key="1">
    <citation type="submission" date="2013-04" db="EMBL/GenBank/DDBJ databases">
        <title>The Genome Sequence of Parabacteroides goldsteinii DSM 19448.</title>
        <authorList>
            <consortium name="The Broad Institute Genomics Platform"/>
            <person name="Earl A."/>
            <person name="Ward D."/>
            <person name="Feldgarden M."/>
            <person name="Gevers D."/>
            <person name="Martens E."/>
            <person name="Sakamoto M."/>
            <person name="Benno Y."/>
            <person name="Song Y."/>
            <person name="Liu C."/>
            <person name="Lee J."/>
            <person name="Bolanos M."/>
            <person name="Vaisanen M.L."/>
            <person name="Finegold S.M."/>
            <person name="Walker B."/>
            <person name="Young S."/>
            <person name="Zeng Q."/>
            <person name="Gargeya S."/>
            <person name="Fitzgerald M."/>
            <person name="Haas B."/>
            <person name="Abouelleil A."/>
            <person name="Allen A.W."/>
            <person name="Alvarado L."/>
            <person name="Arachchi H.M."/>
            <person name="Berlin A.M."/>
            <person name="Chapman S.B."/>
            <person name="Gainer-Dewar J."/>
            <person name="Goldberg J."/>
            <person name="Griggs A."/>
            <person name="Gujja S."/>
            <person name="Hansen M."/>
            <person name="Howarth C."/>
            <person name="Imamovic A."/>
            <person name="Ireland A."/>
            <person name="Larimer J."/>
            <person name="McCowan C."/>
            <person name="Murphy C."/>
            <person name="Pearson M."/>
            <person name="Poon T.W."/>
            <person name="Priest M."/>
            <person name="Roberts A."/>
            <person name="Saif S."/>
            <person name="Shea T."/>
            <person name="Sisk P."/>
            <person name="Sykes S."/>
            <person name="Wortman J."/>
            <person name="Nusbaum C."/>
            <person name="Birren B."/>
        </authorList>
    </citation>
    <scope>NUCLEOTIDE SEQUENCE [LARGE SCALE GENOMIC DNA]</scope>
    <source>
        <strain evidence="1 2">DSM 19448</strain>
    </source>
</reference>
<proteinExistence type="predicted"/>
<comment type="caution">
    <text evidence="1">The sequence shown here is derived from an EMBL/GenBank/DDBJ whole genome shotgun (WGS) entry which is preliminary data.</text>
</comment>
<name>A0A0F5JAH7_9BACT</name>
<sequence>MRFEEVIDNLYSNDDKLICETLNSGLHVSDCMIADNVVSTGFCCRIHTDTVFEVLYLISQQTVCYMQGFLSYRFPMGLSFKYNPDLRLENNYSYYNSGFFRPEEDYEKWYNSYDIESGKFNIVITKDLLNNSRSFVLDNNMEVSSFSVFKGQIEVKSYPLILENVPKLFKSRIFRTLIK</sequence>
<accession>A0A0F5JAH7</accession>